<sequence>MQNLQTLLSIKKQASHVQILRLIIAVKFMLTSGEKASEDVPHLSALVQARKFNSAKGDMYTKLPKGLQRPQYWVN</sequence>
<proteinExistence type="predicted"/>
<evidence type="ECO:0000313" key="1">
    <source>
        <dbReference type="EMBL" id="KAF0823040.1"/>
    </source>
</evidence>
<comment type="caution">
    <text evidence="1">The sequence shown here is derived from an EMBL/GenBank/DDBJ whole genome shotgun (WGS) entry which is preliminary data.</text>
</comment>
<gene>
    <name evidence="1" type="ORF">KIS1582_3186</name>
</gene>
<dbReference type="AlphaFoldDB" id="A0A800N9J9"/>
<dbReference type="EMBL" id="VDEM01000040">
    <property type="protein sequence ID" value="KAF0823040.1"/>
    <property type="molecule type" value="Genomic_DNA"/>
</dbReference>
<accession>A0A800N9J9</accession>
<protein>
    <submittedName>
        <fullName evidence="1">Oxetanocin A resistance protein</fullName>
    </submittedName>
</protein>
<dbReference type="Proteomes" id="UP000465778">
    <property type="component" value="Unassembled WGS sequence"/>
</dbReference>
<reference evidence="1 2" key="1">
    <citation type="journal article" date="2020" name="G3 (Bethesda)">
        <title>Whole Genome Sequencing and Comparative Genomics of Two Nematicidal Bacillus Strains Reveals a Wide Range of Possible Virulence Factors.</title>
        <authorList>
            <person name="Susic N."/>
            <person name="Janezic S."/>
            <person name="Rupnik M."/>
            <person name="Geric Stare B."/>
        </authorList>
    </citation>
    <scope>NUCLEOTIDE SEQUENCE [LARGE SCALE GENOMIC DNA]</scope>
    <source>
        <strain evidence="1 2">I-1582</strain>
    </source>
</reference>
<evidence type="ECO:0000313" key="2">
    <source>
        <dbReference type="Proteomes" id="UP000465778"/>
    </source>
</evidence>
<organism evidence="1 2">
    <name type="scientific">Cytobacillus firmus</name>
    <name type="common">Bacillus firmus</name>
    <dbReference type="NCBI Taxonomy" id="1399"/>
    <lineage>
        <taxon>Bacteria</taxon>
        <taxon>Bacillati</taxon>
        <taxon>Bacillota</taxon>
        <taxon>Bacilli</taxon>
        <taxon>Bacillales</taxon>
        <taxon>Bacillaceae</taxon>
        <taxon>Cytobacillus</taxon>
    </lineage>
</organism>
<name>A0A800N9J9_CYTFI</name>